<evidence type="ECO:0000313" key="1">
    <source>
        <dbReference type="EMBL" id="CAJ2641862.1"/>
    </source>
</evidence>
<keyword evidence="2" id="KW-1185">Reference proteome</keyword>
<gene>
    <name evidence="1" type="ORF">MILVUS5_LOCUS11424</name>
</gene>
<comment type="caution">
    <text evidence="1">The sequence shown here is derived from an EMBL/GenBank/DDBJ whole genome shotgun (WGS) entry which is preliminary data.</text>
</comment>
<organism evidence="1 2">
    <name type="scientific">Trifolium pratense</name>
    <name type="common">Red clover</name>
    <dbReference type="NCBI Taxonomy" id="57577"/>
    <lineage>
        <taxon>Eukaryota</taxon>
        <taxon>Viridiplantae</taxon>
        <taxon>Streptophyta</taxon>
        <taxon>Embryophyta</taxon>
        <taxon>Tracheophyta</taxon>
        <taxon>Spermatophyta</taxon>
        <taxon>Magnoliopsida</taxon>
        <taxon>eudicotyledons</taxon>
        <taxon>Gunneridae</taxon>
        <taxon>Pentapetalae</taxon>
        <taxon>rosids</taxon>
        <taxon>fabids</taxon>
        <taxon>Fabales</taxon>
        <taxon>Fabaceae</taxon>
        <taxon>Papilionoideae</taxon>
        <taxon>50 kb inversion clade</taxon>
        <taxon>NPAAA clade</taxon>
        <taxon>Hologalegina</taxon>
        <taxon>IRL clade</taxon>
        <taxon>Trifolieae</taxon>
        <taxon>Trifolium</taxon>
    </lineage>
</organism>
<sequence>MGKINGHRDDDDEVIEEIKVLSWKWWLCQPKIAHSLLYEWQMEPNCRSCVWRAILRFFAALPCSATVLVLFV</sequence>
<accession>A0ACB0JDZ4</accession>
<proteinExistence type="predicted"/>
<dbReference type="Proteomes" id="UP001177021">
    <property type="component" value="Unassembled WGS sequence"/>
</dbReference>
<protein>
    <submittedName>
        <fullName evidence="1">Uncharacterized protein</fullName>
    </submittedName>
</protein>
<reference evidence="1" key="1">
    <citation type="submission" date="2023-10" db="EMBL/GenBank/DDBJ databases">
        <authorList>
            <person name="Rodriguez Cubillos JULIANA M."/>
            <person name="De Vega J."/>
        </authorList>
    </citation>
    <scope>NUCLEOTIDE SEQUENCE</scope>
</reference>
<dbReference type="EMBL" id="CASHSV030000024">
    <property type="protein sequence ID" value="CAJ2641862.1"/>
    <property type="molecule type" value="Genomic_DNA"/>
</dbReference>
<name>A0ACB0JDZ4_TRIPR</name>
<evidence type="ECO:0000313" key="2">
    <source>
        <dbReference type="Proteomes" id="UP001177021"/>
    </source>
</evidence>